<accession>A0A4R2JP98</accession>
<dbReference type="Proteomes" id="UP000295680">
    <property type="component" value="Unassembled WGS sequence"/>
</dbReference>
<dbReference type="EMBL" id="SLWS01000003">
    <property type="protein sequence ID" value="TCO60817.1"/>
    <property type="molecule type" value="Genomic_DNA"/>
</dbReference>
<proteinExistence type="predicted"/>
<dbReference type="InterPro" id="IPR042070">
    <property type="entry name" value="PucR_C-HTH_sf"/>
</dbReference>
<gene>
    <name evidence="2" type="ORF">EV192_103398</name>
</gene>
<keyword evidence="3" id="KW-1185">Reference proteome</keyword>
<dbReference type="Gene3D" id="1.10.10.2840">
    <property type="entry name" value="PucR C-terminal helix-turn-helix domain"/>
    <property type="match status" value="1"/>
</dbReference>
<organism evidence="2 3">
    <name type="scientific">Actinocrispum wychmicini</name>
    <dbReference type="NCBI Taxonomy" id="1213861"/>
    <lineage>
        <taxon>Bacteria</taxon>
        <taxon>Bacillati</taxon>
        <taxon>Actinomycetota</taxon>
        <taxon>Actinomycetes</taxon>
        <taxon>Pseudonocardiales</taxon>
        <taxon>Pseudonocardiaceae</taxon>
        <taxon>Actinocrispum</taxon>
    </lineage>
</organism>
<dbReference type="Pfam" id="PF13556">
    <property type="entry name" value="HTH_30"/>
    <property type="match status" value="1"/>
</dbReference>
<name>A0A4R2JP98_9PSEU</name>
<feature type="domain" description="PucR C-terminal helix-turn-helix" evidence="1">
    <location>
        <begin position="71"/>
        <end position="128"/>
    </location>
</feature>
<reference evidence="2 3" key="1">
    <citation type="submission" date="2019-03" db="EMBL/GenBank/DDBJ databases">
        <title>Genomic Encyclopedia of Type Strains, Phase IV (KMG-IV): sequencing the most valuable type-strain genomes for metagenomic binning, comparative biology and taxonomic classification.</title>
        <authorList>
            <person name="Goeker M."/>
        </authorList>
    </citation>
    <scope>NUCLEOTIDE SEQUENCE [LARGE SCALE GENOMIC DNA]</scope>
    <source>
        <strain evidence="2 3">DSM 45934</strain>
    </source>
</reference>
<comment type="caution">
    <text evidence="2">The sequence shown here is derived from an EMBL/GenBank/DDBJ whole genome shotgun (WGS) entry which is preliminary data.</text>
</comment>
<dbReference type="AlphaFoldDB" id="A0A4R2JP98"/>
<dbReference type="PANTHER" id="PTHR33744">
    <property type="entry name" value="CARBOHYDRATE DIACID REGULATOR"/>
    <property type="match status" value="1"/>
</dbReference>
<dbReference type="InterPro" id="IPR051448">
    <property type="entry name" value="CdaR-like_regulators"/>
</dbReference>
<protein>
    <submittedName>
        <fullName evidence="2">PucR-like helix-turn-helix protein</fullName>
    </submittedName>
</protein>
<evidence type="ECO:0000259" key="1">
    <source>
        <dbReference type="Pfam" id="PF13556"/>
    </source>
</evidence>
<dbReference type="InterPro" id="IPR025736">
    <property type="entry name" value="PucR_C-HTH_dom"/>
</dbReference>
<sequence>MSRLTVDLRRRLREALACARFALLSGRVDATVRADELGAMRFLVALDDPAPLHDYVAEQLGALLGRNGADLFETLRAFLETDGHHATIAERCHVQKSTVKYRLARIAEILHRPLSDPEVRFELHLAVALSDVLTVLAFTP</sequence>
<dbReference type="PANTHER" id="PTHR33744:SF1">
    <property type="entry name" value="DNA-BINDING TRANSCRIPTIONAL ACTIVATOR ADER"/>
    <property type="match status" value="1"/>
</dbReference>
<evidence type="ECO:0000313" key="3">
    <source>
        <dbReference type="Proteomes" id="UP000295680"/>
    </source>
</evidence>
<evidence type="ECO:0000313" key="2">
    <source>
        <dbReference type="EMBL" id="TCO60817.1"/>
    </source>
</evidence>
<dbReference type="RefSeq" id="WP_165960411.1">
    <property type="nucleotide sequence ID" value="NZ_SLWS01000003.1"/>
</dbReference>